<evidence type="ECO:0000256" key="1">
    <source>
        <dbReference type="SAM" id="Phobius"/>
    </source>
</evidence>
<evidence type="ECO:0000313" key="2">
    <source>
        <dbReference type="EMBL" id="SCM52233.1"/>
    </source>
</evidence>
<accession>A0A1C6YZ81</accession>
<name>A0A1C6YZ81_HAFAL</name>
<gene>
    <name evidence="2" type="ORF">BN1044_01704</name>
</gene>
<evidence type="ECO:0000313" key="3">
    <source>
        <dbReference type="Proteomes" id="UP000094844"/>
    </source>
</evidence>
<sequence>MTTTVKNYISDNKSTIDTLVLRFCWGVAALGVIACVLLTKMYW</sequence>
<reference evidence="2 3" key="1">
    <citation type="submission" date="2016-09" db="EMBL/GenBank/DDBJ databases">
        <authorList>
            <person name="Capua I."/>
            <person name="De Benedictis P."/>
            <person name="Joannis T."/>
            <person name="Lombin L.H."/>
            <person name="Cattoli G."/>
        </authorList>
    </citation>
    <scope>NUCLEOTIDE SEQUENCE [LARGE SCALE GENOMIC DNA]</scope>
    <source>
        <strain evidence="2 3">GB001</strain>
    </source>
</reference>
<keyword evidence="1" id="KW-0472">Membrane</keyword>
<dbReference type="PROSITE" id="PS51257">
    <property type="entry name" value="PROKAR_LIPOPROTEIN"/>
    <property type="match status" value="1"/>
</dbReference>
<feature type="transmembrane region" description="Helical" evidence="1">
    <location>
        <begin position="20"/>
        <end position="39"/>
    </location>
</feature>
<keyword evidence="1" id="KW-1133">Transmembrane helix</keyword>
<dbReference type="EMBL" id="FMIQ01000029">
    <property type="protein sequence ID" value="SCM52233.1"/>
    <property type="molecule type" value="Genomic_DNA"/>
</dbReference>
<protein>
    <submittedName>
        <fullName evidence="2">Uncharacterized protein</fullName>
    </submittedName>
</protein>
<organism evidence="2 3">
    <name type="scientific">Hafnia alvei</name>
    <dbReference type="NCBI Taxonomy" id="569"/>
    <lineage>
        <taxon>Bacteria</taxon>
        <taxon>Pseudomonadati</taxon>
        <taxon>Pseudomonadota</taxon>
        <taxon>Gammaproteobacteria</taxon>
        <taxon>Enterobacterales</taxon>
        <taxon>Hafniaceae</taxon>
        <taxon>Hafnia</taxon>
    </lineage>
</organism>
<proteinExistence type="predicted"/>
<dbReference type="AlphaFoldDB" id="A0A1C6YZ81"/>
<dbReference type="Proteomes" id="UP000094844">
    <property type="component" value="Unassembled WGS sequence"/>
</dbReference>
<keyword evidence="1" id="KW-0812">Transmembrane</keyword>